<name>A0A8E0M7J4_LACPA</name>
<organism evidence="4 5">
    <name type="scientific">Lacticaseibacillus paracasei subsp. paracasei Lpp7</name>
    <dbReference type="NCBI Taxonomy" id="1256200"/>
    <lineage>
        <taxon>Bacteria</taxon>
        <taxon>Bacillati</taxon>
        <taxon>Bacillota</taxon>
        <taxon>Bacilli</taxon>
        <taxon>Lactobacillales</taxon>
        <taxon>Lactobacillaceae</taxon>
        <taxon>Lacticaseibacillus</taxon>
    </lineage>
</organism>
<dbReference type="PANTHER" id="PTHR43877">
    <property type="entry name" value="AMINOALKYLPHOSPHONATE N-ACETYLTRANSFERASE-RELATED-RELATED"/>
    <property type="match status" value="1"/>
</dbReference>
<sequence>GNGIWGILEEGMQIKAGTADQGWALEEKLDEFNRHQHPFNGAGADESFAYVIKKGDQVVGGVAASSDDNAIGYIELLWVDENFRRQGLGRVLLATVEQNLQAAGRKRVRLETFDYQAPAFYRENGYHEFAKLNYDYAGVIEYFFIKTLSLPIGYDIPPDFSIEVAEDLAMEAIENKLHAYNVKMKPLLQEKMGVTFTFLAEENGQCIGGIFGYSTMYKIGYIESLWVAETNRHAGVGTALVDALLNALKDFGCPIVHLDTMSSRGAAFYKALGFEQFGQLTYPEIDAAELFFVKHLVSVGERTINANK</sequence>
<feature type="non-terminal residue" evidence="4">
    <location>
        <position position="1"/>
    </location>
</feature>
<dbReference type="PANTHER" id="PTHR43877:SF2">
    <property type="entry name" value="AMINOALKYLPHOSPHONATE N-ACETYLTRANSFERASE-RELATED"/>
    <property type="match status" value="1"/>
</dbReference>
<dbReference type="InterPro" id="IPR050832">
    <property type="entry name" value="Bact_Acetyltransf"/>
</dbReference>
<feature type="domain" description="N-acetyltransferase" evidence="3">
    <location>
        <begin position="12"/>
        <end position="149"/>
    </location>
</feature>
<gene>
    <name evidence="4" type="ORF">Lpp7_11867</name>
</gene>
<evidence type="ECO:0000256" key="1">
    <source>
        <dbReference type="ARBA" id="ARBA00022679"/>
    </source>
</evidence>
<evidence type="ECO:0000313" key="5">
    <source>
        <dbReference type="Proteomes" id="UP000014303"/>
    </source>
</evidence>
<dbReference type="InterPro" id="IPR000182">
    <property type="entry name" value="GNAT_dom"/>
</dbReference>
<dbReference type="AlphaFoldDB" id="A0A8E0M7J4"/>
<dbReference type="EMBL" id="ANJV01000231">
    <property type="protein sequence ID" value="EPC49993.1"/>
    <property type="molecule type" value="Genomic_DNA"/>
</dbReference>
<keyword evidence="2" id="KW-0012">Acyltransferase</keyword>
<dbReference type="PROSITE" id="PS51186">
    <property type="entry name" value="GNAT"/>
    <property type="match status" value="2"/>
</dbReference>
<evidence type="ECO:0000259" key="3">
    <source>
        <dbReference type="PROSITE" id="PS51186"/>
    </source>
</evidence>
<comment type="caution">
    <text evidence="4">The sequence shown here is derived from an EMBL/GenBank/DDBJ whole genome shotgun (WGS) entry which is preliminary data.</text>
</comment>
<evidence type="ECO:0000313" key="4">
    <source>
        <dbReference type="EMBL" id="EPC49993.1"/>
    </source>
</evidence>
<dbReference type="CDD" id="cd04301">
    <property type="entry name" value="NAT_SF"/>
    <property type="match status" value="2"/>
</dbReference>
<reference evidence="4 5" key="1">
    <citation type="journal article" date="2013" name="PLoS ONE">
        <title>Lactobacillus paracasei comparative genomics: towards species pan-genome definition and exploitation of diversity.</title>
        <authorList>
            <person name="Smokvina T."/>
            <person name="Wels M."/>
            <person name="Polka J."/>
            <person name="Chervaux C."/>
            <person name="Brisse S."/>
            <person name="Boekhorst J."/>
            <person name="van Hylckama Vlieg J.E."/>
            <person name="Siezen R.J."/>
        </authorList>
    </citation>
    <scope>NUCLEOTIDE SEQUENCE [LARGE SCALE GENOMIC DNA]</scope>
    <source>
        <strain evidence="4 5">Lpp7</strain>
    </source>
</reference>
<keyword evidence="1" id="KW-0808">Transferase</keyword>
<evidence type="ECO:0000256" key="2">
    <source>
        <dbReference type="ARBA" id="ARBA00023315"/>
    </source>
</evidence>
<dbReference type="SUPFAM" id="SSF55729">
    <property type="entry name" value="Acyl-CoA N-acyltransferases (Nat)"/>
    <property type="match status" value="2"/>
</dbReference>
<accession>A0A8E0M7J4</accession>
<dbReference type="Proteomes" id="UP000014303">
    <property type="component" value="Unassembled WGS sequence"/>
</dbReference>
<dbReference type="Gene3D" id="3.40.630.30">
    <property type="match status" value="2"/>
</dbReference>
<protein>
    <recommendedName>
        <fullName evidence="3">N-acetyltransferase domain-containing protein</fullName>
    </recommendedName>
</protein>
<dbReference type="InterPro" id="IPR016181">
    <property type="entry name" value="Acyl_CoA_acyltransferase"/>
</dbReference>
<feature type="domain" description="N-acetyltransferase" evidence="3">
    <location>
        <begin position="140"/>
        <end position="297"/>
    </location>
</feature>
<dbReference type="Pfam" id="PF00583">
    <property type="entry name" value="Acetyltransf_1"/>
    <property type="match status" value="2"/>
</dbReference>
<dbReference type="GO" id="GO:0016747">
    <property type="term" value="F:acyltransferase activity, transferring groups other than amino-acyl groups"/>
    <property type="evidence" value="ECO:0007669"/>
    <property type="project" value="InterPro"/>
</dbReference>
<proteinExistence type="predicted"/>